<gene>
    <name evidence="1" type="ORF">ECU04_1710</name>
</gene>
<organism evidence="1">
    <name type="scientific">Encephalitozoon cuniculi</name>
    <name type="common">Microsporidian parasite</name>
    <dbReference type="NCBI Taxonomy" id="6035"/>
    <lineage>
        <taxon>Eukaryota</taxon>
        <taxon>Fungi</taxon>
        <taxon>Fungi incertae sedis</taxon>
        <taxon>Microsporidia</taxon>
        <taxon>Unikaryonidae</taxon>
        <taxon>Encephalitozoon</taxon>
    </lineage>
</organism>
<dbReference type="EMBL" id="KC513630">
    <property type="protein sequence ID" value="AGE96635.1"/>
    <property type="molecule type" value="Genomic_DNA"/>
</dbReference>
<evidence type="ECO:0000313" key="1">
    <source>
        <dbReference type="EMBL" id="AGE96635.1"/>
    </source>
</evidence>
<protein>
    <submittedName>
        <fullName evidence="1">Uncharacterized protein</fullName>
    </submittedName>
</protein>
<accession>M1KBQ6</accession>
<name>M1KBQ6_ENCCN</name>
<sequence length="134" mass="14953">MEQRQLPCNHPNPTPRLRTSVPAIPPLHPQLSSLATSHPWIQKPSHLKGSPYLFSISSLCPLATSSCALLVHSQHPPRPSELSPPLSCFLCQKETLTSPRPSPPSQPSHIKSKAQLPYPAIRNLAIQRFHYHER</sequence>
<dbReference type="VEuPathDB" id="MicrosporidiaDB:ECU04_1710"/>
<dbReference type="AlphaFoldDB" id="M1KBQ6"/>
<reference evidence="1" key="1">
    <citation type="journal article" date="2013" name="Eukaryot. Cell">
        <title>Extremely Reduced Levels of Heterozygosity in the Vertebrate Pathogen Encephalitozoon cuniculi.</title>
        <authorList>
            <person name="Selman M."/>
            <person name="Sak B."/>
            <person name="Kvac M."/>
            <person name="Farinelli L."/>
            <person name="Weiss L.M."/>
            <person name="Corradi N."/>
        </authorList>
    </citation>
    <scope>NUCLEOTIDE SEQUENCE</scope>
</reference>
<proteinExistence type="predicted"/>